<dbReference type="Pfam" id="PF00578">
    <property type="entry name" value="AhpC-TSA"/>
    <property type="match status" value="1"/>
</dbReference>
<accession>A0ABP6YSU3</accession>
<evidence type="ECO:0000256" key="8">
    <source>
        <dbReference type="ARBA" id="ARBA00032824"/>
    </source>
</evidence>
<dbReference type="InterPro" id="IPR000866">
    <property type="entry name" value="AhpC/TSA"/>
</dbReference>
<evidence type="ECO:0000259" key="12">
    <source>
        <dbReference type="PROSITE" id="PS51352"/>
    </source>
</evidence>
<dbReference type="EMBL" id="BAABDQ010000024">
    <property type="protein sequence ID" value="GAA3588794.1"/>
    <property type="molecule type" value="Genomic_DNA"/>
</dbReference>
<evidence type="ECO:0000256" key="3">
    <source>
        <dbReference type="ARBA" id="ARBA00022559"/>
    </source>
</evidence>
<dbReference type="CDD" id="cd02966">
    <property type="entry name" value="TlpA_like_family"/>
    <property type="match status" value="1"/>
</dbReference>
<protein>
    <recommendedName>
        <fullName evidence="2">thioredoxin-dependent peroxiredoxin</fullName>
        <ecNumber evidence="2">1.11.1.24</ecNumber>
    </recommendedName>
    <alternativeName>
        <fullName evidence="10">Bacterioferritin comigratory protein</fullName>
    </alternativeName>
    <alternativeName>
        <fullName evidence="8">Thioredoxin peroxidase</fullName>
    </alternativeName>
</protein>
<organism evidence="13 14">
    <name type="scientific">Nonomuraea rosea</name>
    <dbReference type="NCBI Taxonomy" id="638574"/>
    <lineage>
        <taxon>Bacteria</taxon>
        <taxon>Bacillati</taxon>
        <taxon>Actinomycetota</taxon>
        <taxon>Actinomycetes</taxon>
        <taxon>Streptosporangiales</taxon>
        <taxon>Streptosporangiaceae</taxon>
        <taxon>Nonomuraea</taxon>
    </lineage>
</organism>
<evidence type="ECO:0000313" key="14">
    <source>
        <dbReference type="Proteomes" id="UP001500630"/>
    </source>
</evidence>
<sequence>MLQTGSPAPDMLLEDTDGRPVRLSDYQGEQAVLIYFMRSVSCPVCNRHVQDLGRRREEFAADDVQVLVAVPEDRQAAATWKTRRQVPFPVLVGRRGTPHETIGLTRKVFGSLQQSGSVLIDAQGIIRHAHGATMPTGGYDKKGIAAAVRGLRALPSSGDVPR</sequence>
<comment type="catalytic activity">
    <reaction evidence="11">
        <text>a hydroperoxide + [thioredoxin]-dithiol = an alcohol + [thioredoxin]-disulfide + H2O</text>
        <dbReference type="Rhea" id="RHEA:62620"/>
        <dbReference type="Rhea" id="RHEA-COMP:10698"/>
        <dbReference type="Rhea" id="RHEA-COMP:10700"/>
        <dbReference type="ChEBI" id="CHEBI:15377"/>
        <dbReference type="ChEBI" id="CHEBI:29950"/>
        <dbReference type="ChEBI" id="CHEBI:30879"/>
        <dbReference type="ChEBI" id="CHEBI:35924"/>
        <dbReference type="ChEBI" id="CHEBI:50058"/>
        <dbReference type="EC" id="1.11.1.24"/>
    </reaction>
</comment>
<keyword evidence="4" id="KW-0049">Antioxidant</keyword>
<feature type="domain" description="Thioredoxin" evidence="12">
    <location>
        <begin position="2"/>
        <end position="153"/>
    </location>
</feature>
<dbReference type="InterPro" id="IPR036249">
    <property type="entry name" value="Thioredoxin-like_sf"/>
</dbReference>
<dbReference type="InterPro" id="IPR013766">
    <property type="entry name" value="Thioredoxin_domain"/>
</dbReference>
<keyword evidence="5" id="KW-0560">Oxidoreductase</keyword>
<keyword evidence="7" id="KW-0676">Redox-active center</keyword>
<dbReference type="EC" id="1.11.1.24" evidence="2"/>
<evidence type="ECO:0000256" key="6">
    <source>
        <dbReference type="ARBA" id="ARBA00023157"/>
    </source>
</evidence>
<keyword evidence="3" id="KW-0575">Peroxidase</keyword>
<evidence type="ECO:0000256" key="7">
    <source>
        <dbReference type="ARBA" id="ARBA00023284"/>
    </source>
</evidence>
<dbReference type="Proteomes" id="UP001500630">
    <property type="component" value="Unassembled WGS sequence"/>
</dbReference>
<proteinExistence type="inferred from homology"/>
<keyword evidence="6" id="KW-1015">Disulfide bond</keyword>
<dbReference type="InterPro" id="IPR050924">
    <property type="entry name" value="Peroxiredoxin_BCP/PrxQ"/>
</dbReference>
<name>A0ABP6YSU3_9ACTN</name>
<dbReference type="PANTHER" id="PTHR42801">
    <property type="entry name" value="THIOREDOXIN-DEPENDENT PEROXIDE REDUCTASE"/>
    <property type="match status" value="1"/>
</dbReference>
<dbReference type="RefSeq" id="WP_345570902.1">
    <property type="nucleotide sequence ID" value="NZ_BAABDQ010000024.1"/>
</dbReference>
<evidence type="ECO:0000256" key="11">
    <source>
        <dbReference type="ARBA" id="ARBA00049091"/>
    </source>
</evidence>
<evidence type="ECO:0000256" key="9">
    <source>
        <dbReference type="ARBA" id="ARBA00038489"/>
    </source>
</evidence>
<comment type="function">
    <text evidence="1">Thiol-specific peroxidase that catalyzes the reduction of hydrogen peroxide and organic hydroperoxides to water and alcohols, respectively. Plays a role in cell protection against oxidative stress by detoxifying peroxides and as sensor of hydrogen peroxide-mediated signaling events.</text>
</comment>
<evidence type="ECO:0000256" key="2">
    <source>
        <dbReference type="ARBA" id="ARBA00013017"/>
    </source>
</evidence>
<evidence type="ECO:0000256" key="4">
    <source>
        <dbReference type="ARBA" id="ARBA00022862"/>
    </source>
</evidence>
<dbReference type="Gene3D" id="3.40.30.10">
    <property type="entry name" value="Glutaredoxin"/>
    <property type="match status" value="1"/>
</dbReference>
<comment type="similarity">
    <text evidence="9">Belongs to the peroxiredoxin family. BCP/PrxQ subfamily.</text>
</comment>
<dbReference type="PROSITE" id="PS51352">
    <property type="entry name" value="THIOREDOXIN_2"/>
    <property type="match status" value="1"/>
</dbReference>
<gene>
    <name evidence="13" type="ORF">GCM10022419_083960</name>
</gene>
<keyword evidence="14" id="KW-1185">Reference proteome</keyword>
<evidence type="ECO:0000256" key="5">
    <source>
        <dbReference type="ARBA" id="ARBA00023002"/>
    </source>
</evidence>
<dbReference type="SUPFAM" id="SSF52833">
    <property type="entry name" value="Thioredoxin-like"/>
    <property type="match status" value="1"/>
</dbReference>
<dbReference type="PANTHER" id="PTHR42801:SF4">
    <property type="entry name" value="AHPC_TSA FAMILY PROTEIN"/>
    <property type="match status" value="1"/>
</dbReference>
<evidence type="ECO:0000256" key="10">
    <source>
        <dbReference type="ARBA" id="ARBA00041373"/>
    </source>
</evidence>
<evidence type="ECO:0000313" key="13">
    <source>
        <dbReference type="EMBL" id="GAA3588794.1"/>
    </source>
</evidence>
<reference evidence="14" key="1">
    <citation type="journal article" date="2019" name="Int. J. Syst. Evol. Microbiol.">
        <title>The Global Catalogue of Microorganisms (GCM) 10K type strain sequencing project: providing services to taxonomists for standard genome sequencing and annotation.</title>
        <authorList>
            <consortium name="The Broad Institute Genomics Platform"/>
            <consortium name="The Broad Institute Genome Sequencing Center for Infectious Disease"/>
            <person name="Wu L."/>
            <person name="Ma J."/>
        </authorList>
    </citation>
    <scope>NUCLEOTIDE SEQUENCE [LARGE SCALE GENOMIC DNA]</scope>
    <source>
        <strain evidence="14">JCM 17326</strain>
    </source>
</reference>
<evidence type="ECO:0000256" key="1">
    <source>
        <dbReference type="ARBA" id="ARBA00003330"/>
    </source>
</evidence>
<comment type="caution">
    <text evidence="13">The sequence shown here is derived from an EMBL/GenBank/DDBJ whole genome shotgun (WGS) entry which is preliminary data.</text>
</comment>